<evidence type="ECO:0000313" key="2">
    <source>
        <dbReference type="Proteomes" id="UP000886520"/>
    </source>
</evidence>
<dbReference type="Proteomes" id="UP000886520">
    <property type="component" value="Chromosome 22"/>
</dbReference>
<sequence>MLNKNSTYQPKNFYYLSNQSNTKHKILIAYLVVNALEEKIFQKAPQAFFLVLFSLAKHVLQIGPICIFWQNALSLALTSRSALPSLLVVFLHSPDIVMVASSHNTTLATFCLSACTD</sequence>
<protein>
    <submittedName>
        <fullName evidence="1">Uncharacterized protein</fullName>
    </submittedName>
</protein>
<evidence type="ECO:0000313" key="1">
    <source>
        <dbReference type="EMBL" id="KAI5062699.1"/>
    </source>
</evidence>
<name>A0A9D4U8W5_ADICA</name>
<reference evidence="1" key="1">
    <citation type="submission" date="2021-01" db="EMBL/GenBank/DDBJ databases">
        <title>Adiantum capillus-veneris genome.</title>
        <authorList>
            <person name="Fang Y."/>
            <person name="Liao Q."/>
        </authorList>
    </citation>
    <scope>NUCLEOTIDE SEQUENCE</scope>
    <source>
        <strain evidence="1">H3</strain>
        <tissue evidence="1">Leaf</tissue>
    </source>
</reference>
<dbReference type="AlphaFoldDB" id="A0A9D4U8W5"/>
<dbReference type="EMBL" id="JABFUD020000022">
    <property type="protein sequence ID" value="KAI5062699.1"/>
    <property type="molecule type" value="Genomic_DNA"/>
</dbReference>
<comment type="caution">
    <text evidence="1">The sequence shown here is derived from an EMBL/GenBank/DDBJ whole genome shotgun (WGS) entry which is preliminary data.</text>
</comment>
<keyword evidence="2" id="KW-1185">Reference proteome</keyword>
<gene>
    <name evidence="1" type="ORF">GOP47_0023238</name>
</gene>
<accession>A0A9D4U8W5</accession>
<organism evidence="1 2">
    <name type="scientific">Adiantum capillus-veneris</name>
    <name type="common">Maidenhair fern</name>
    <dbReference type="NCBI Taxonomy" id="13818"/>
    <lineage>
        <taxon>Eukaryota</taxon>
        <taxon>Viridiplantae</taxon>
        <taxon>Streptophyta</taxon>
        <taxon>Embryophyta</taxon>
        <taxon>Tracheophyta</taxon>
        <taxon>Polypodiopsida</taxon>
        <taxon>Polypodiidae</taxon>
        <taxon>Polypodiales</taxon>
        <taxon>Pteridineae</taxon>
        <taxon>Pteridaceae</taxon>
        <taxon>Vittarioideae</taxon>
        <taxon>Adiantum</taxon>
    </lineage>
</organism>
<proteinExistence type="predicted"/>